<protein>
    <submittedName>
        <fullName evidence="2">Uncharacterized protein Rv2568c</fullName>
    </submittedName>
</protein>
<dbReference type="EMBL" id="BAABRI010000013">
    <property type="protein sequence ID" value="GAA5483265.1"/>
    <property type="molecule type" value="Genomic_DNA"/>
</dbReference>
<keyword evidence="3" id="KW-1185">Reference proteome</keyword>
<proteinExistence type="predicted"/>
<dbReference type="Pfam" id="PF10005">
    <property type="entry name" value="Zn_ribbon_DZR_6"/>
    <property type="match status" value="1"/>
</dbReference>
<dbReference type="RefSeq" id="WP_353567380.1">
    <property type="nucleotide sequence ID" value="NZ_BAABRI010000013.1"/>
</dbReference>
<gene>
    <name evidence="2" type="ORF">Hsar01_02495</name>
</gene>
<evidence type="ECO:0000313" key="2">
    <source>
        <dbReference type="EMBL" id="GAA5483265.1"/>
    </source>
</evidence>
<dbReference type="Proteomes" id="UP001476282">
    <property type="component" value="Unassembled WGS sequence"/>
</dbReference>
<name>A0ABP9UPT7_9BACT</name>
<comment type="caution">
    <text evidence="2">The sequence shown here is derived from an EMBL/GenBank/DDBJ whole genome shotgun (WGS) entry which is preliminary data.</text>
</comment>
<sequence>MQIFHCDECSAVVFFENDSCLSCGAKLAFLPEVLAVGAVKQDADGLWRSPRNEAAKAGYRLCRNGLDHQLCNEAIPADSDSPLCRWCQFTEIIPDLSFPENLGRWRKLNAAQRRLLYSLTKLDLPLKNRMQDPVNGLGFRFLADTAEQVMTGHENGVITLNIAEADDAEREGRREQMGERYRTLLGHFRHEVGHYFWDRLIRDGGRLDAFRERFGDEREDYNAALQRHYAQGAPAGWEQTHISRYASMHPWEDWAETWAHYLHLTAVLETAASCGLSLEPQHHSKPAVDADDLPDELGEGSFDQLIRAWLPVTYALNSLNRSIGLNDAYPFVLSAPVIDKLRFIHRVIRSAS</sequence>
<reference evidence="2 3" key="1">
    <citation type="submission" date="2024-02" db="EMBL/GenBank/DDBJ databases">
        <title>Haloferula sargassicola NBRC 104335.</title>
        <authorList>
            <person name="Ichikawa N."/>
            <person name="Katano-Makiyama Y."/>
            <person name="Hidaka K."/>
        </authorList>
    </citation>
    <scope>NUCLEOTIDE SEQUENCE [LARGE SCALE GENOMIC DNA]</scope>
    <source>
        <strain evidence="2 3">NBRC 104335</strain>
    </source>
</reference>
<evidence type="ECO:0000259" key="1">
    <source>
        <dbReference type="Pfam" id="PF10005"/>
    </source>
</evidence>
<dbReference type="InterPro" id="IPR011201">
    <property type="entry name" value="Zinc-ribbon_6_bact"/>
</dbReference>
<dbReference type="Pfam" id="PF15887">
    <property type="entry name" value="Peptidase_Mx"/>
    <property type="match status" value="1"/>
</dbReference>
<dbReference type="InterPro" id="IPR031321">
    <property type="entry name" value="UCP012641"/>
</dbReference>
<feature type="domain" description="Zinc-ribbon" evidence="1">
    <location>
        <begin position="4"/>
        <end position="97"/>
    </location>
</feature>
<dbReference type="PIRSF" id="PIRSF012641">
    <property type="entry name" value="UCP012641"/>
    <property type="match status" value="1"/>
</dbReference>
<accession>A0ABP9UPT7</accession>
<organism evidence="2 3">
    <name type="scientific">Haloferula sargassicola</name>
    <dbReference type="NCBI Taxonomy" id="490096"/>
    <lineage>
        <taxon>Bacteria</taxon>
        <taxon>Pseudomonadati</taxon>
        <taxon>Verrucomicrobiota</taxon>
        <taxon>Verrucomicrobiia</taxon>
        <taxon>Verrucomicrobiales</taxon>
        <taxon>Verrucomicrobiaceae</taxon>
        <taxon>Haloferula</taxon>
    </lineage>
</organism>
<evidence type="ECO:0000313" key="3">
    <source>
        <dbReference type="Proteomes" id="UP001476282"/>
    </source>
</evidence>